<comment type="caution">
    <text evidence="1">The sequence shown here is derived from an EMBL/GenBank/DDBJ whole genome shotgun (WGS) entry which is preliminary data.</text>
</comment>
<reference evidence="2" key="1">
    <citation type="submission" date="2014-03" db="EMBL/GenBank/DDBJ databases">
        <title>The Genome Sequence of Puccinia striiformis f. sp. tritici PST-78.</title>
        <authorList>
            <consortium name="The Broad Institute Genome Sequencing Platform"/>
            <person name="Cuomo C."/>
            <person name="Hulbert S."/>
            <person name="Chen X."/>
            <person name="Walker B."/>
            <person name="Young S.K."/>
            <person name="Zeng Q."/>
            <person name="Gargeya S."/>
            <person name="Fitzgerald M."/>
            <person name="Haas B."/>
            <person name="Abouelleil A."/>
            <person name="Alvarado L."/>
            <person name="Arachchi H.M."/>
            <person name="Berlin A.M."/>
            <person name="Chapman S.B."/>
            <person name="Goldberg J."/>
            <person name="Griggs A."/>
            <person name="Gujja S."/>
            <person name="Hansen M."/>
            <person name="Howarth C."/>
            <person name="Imamovic A."/>
            <person name="Larimer J."/>
            <person name="McCowan C."/>
            <person name="Montmayeur A."/>
            <person name="Murphy C."/>
            <person name="Neiman D."/>
            <person name="Pearson M."/>
            <person name="Priest M."/>
            <person name="Roberts A."/>
            <person name="Saif S."/>
            <person name="Shea T."/>
            <person name="Sisk P."/>
            <person name="Sykes S."/>
            <person name="Wortman J."/>
            <person name="Nusbaum C."/>
            <person name="Birren B."/>
        </authorList>
    </citation>
    <scope>NUCLEOTIDE SEQUENCE [LARGE SCALE GENOMIC DNA]</scope>
    <source>
        <strain evidence="2">race PST-78</strain>
    </source>
</reference>
<sequence>MDHLTFDKAVIDNSLPPDLTPGNSATFKEINDIRSDNVAGVVEDDASMCDSTYGSDLGCDPFADAPLSP</sequence>
<keyword evidence="2" id="KW-1185">Reference proteome</keyword>
<proteinExistence type="predicted"/>
<accession>A0A0L0VDG5</accession>
<dbReference type="Proteomes" id="UP000054564">
    <property type="component" value="Unassembled WGS sequence"/>
</dbReference>
<name>A0A0L0VDG5_9BASI</name>
<evidence type="ECO:0000313" key="2">
    <source>
        <dbReference type="Proteomes" id="UP000054564"/>
    </source>
</evidence>
<organism evidence="1 2">
    <name type="scientific">Puccinia striiformis f. sp. tritici PST-78</name>
    <dbReference type="NCBI Taxonomy" id="1165861"/>
    <lineage>
        <taxon>Eukaryota</taxon>
        <taxon>Fungi</taxon>
        <taxon>Dikarya</taxon>
        <taxon>Basidiomycota</taxon>
        <taxon>Pucciniomycotina</taxon>
        <taxon>Pucciniomycetes</taxon>
        <taxon>Pucciniales</taxon>
        <taxon>Pucciniaceae</taxon>
        <taxon>Puccinia</taxon>
    </lineage>
</organism>
<dbReference type="AlphaFoldDB" id="A0A0L0VDG5"/>
<dbReference type="EMBL" id="AJIL01000070">
    <property type="protein sequence ID" value="KNE97335.1"/>
    <property type="molecule type" value="Genomic_DNA"/>
</dbReference>
<protein>
    <submittedName>
        <fullName evidence="1">Uncharacterized protein</fullName>
    </submittedName>
</protein>
<gene>
    <name evidence="1" type="ORF">PSTG_09446</name>
</gene>
<evidence type="ECO:0000313" key="1">
    <source>
        <dbReference type="EMBL" id="KNE97335.1"/>
    </source>
</evidence>